<name>A0A2H5Q2Q0_CITUN</name>
<evidence type="ECO:0000259" key="8">
    <source>
        <dbReference type="Pfam" id="PF23247"/>
    </source>
</evidence>
<dbReference type="InterPro" id="IPR036388">
    <property type="entry name" value="WH-like_DNA-bd_sf"/>
</dbReference>
<comment type="similarity">
    <text evidence="1">Belongs to the disease resistance NB-LRR family.</text>
</comment>
<dbReference type="SUPFAM" id="SSF52540">
    <property type="entry name" value="P-loop containing nucleoside triphosphate hydrolases"/>
    <property type="match status" value="1"/>
</dbReference>
<dbReference type="InterPro" id="IPR027417">
    <property type="entry name" value="P-loop_NTPase"/>
</dbReference>
<evidence type="ECO:0000256" key="2">
    <source>
        <dbReference type="ARBA" id="ARBA00022614"/>
    </source>
</evidence>
<dbReference type="EMBL" id="BDQV01000195">
    <property type="protein sequence ID" value="GAY58864.1"/>
    <property type="molecule type" value="Genomic_DNA"/>
</dbReference>
<dbReference type="InterPro" id="IPR032675">
    <property type="entry name" value="LRR_dom_sf"/>
</dbReference>
<gene>
    <name evidence="9" type="ORF">CUMW_190080</name>
</gene>
<evidence type="ECO:0000259" key="7">
    <source>
        <dbReference type="Pfam" id="PF00931"/>
    </source>
</evidence>
<dbReference type="Proteomes" id="UP000236630">
    <property type="component" value="Unassembled WGS sequence"/>
</dbReference>
<dbReference type="InterPro" id="IPR042197">
    <property type="entry name" value="Apaf_helical"/>
</dbReference>
<evidence type="ECO:0000313" key="9">
    <source>
        <dbReference type="EMBL" id="GAY58864.1"/>
    </source>
</evidence>
<dbReference type="Gene3D" id="3.80.10.10">
    <property type="entry name" value="Ribonuclease Inhibitor"/>
    <property type="match status" value="2"/>
</dbReference>
<dbReference type="Pfam" id="PF23247">
    <property type="entry name" value="LRR_RPS2"/>
    <property type="match status" value="2"/>
</dbReference>
<dbReference type="GO" id="GO:0006952">
    <property type="term" value="P:defense response"/>
    <property type="evidence" value="ECO:0007669"/>
    <property type="project" value="UniProtKB-KW"/>
</dbReference>
<evidence type="ECO:0000256" key="3">
    <source>
        <dbReference type="ARBA" id="ARBA00022737"/>
    </source>
</evidence>
<evidence type="ECO:0000256" key="5">
    <source>
        <dbReference type="ARBA" id="ARBA00022821"/>
    </source>
</evidence>
<comment type="caution">
    <text evidence="9">The sequence shown here is derived from an EMBL/GenBank/DDBJ whole genome shotgun (WGS) entry which is preliminary data.</text>
</comment>
<dbReference type="Gene3D" id="3.40.50.300">
    <property type="entry name" value="P-loop containing nucleotide triphosphate hydrolases"/>
    <property type="match status" value="1"/>
</dbReference>
<keyword evidence="3" id="KW-0677">Repeat</keyword>
<dbReference type="PANTHER" id="PTHR33463:SF203">
    <property type="entry name" value="AAA+ ATPASE DOMAIN-CONTAINING PROTEIN"/>
    <property type="match status" value="1"/>
</dbReference>
<feature type="domain" description="Disease resistance protein At4g27190-like leucine-rich repeats" evidence="8">
    <location>
        <begin position="813"/>
        <end position="955"/>
    </location>
</feature>
<dbReference type="PANTHER" id="PTHR33463">
    <property type="entry name" value="NB-ARC DOMAIN-CONTAINING PROTEIN-RELATED"/>
    <property type="match status" value="1"/>
</dbReference>
<feature type="domain" description="NB-ARC" evidence="7">
    <location>
        <begin position="160"/>
        <end position="321"/>
    </location>
</feature>
<dbReference type="FunFam" id="3.40.50.300:FF:001091">
    <property type="entry name" value="Probable disease resistance protein At1g61300"/>
    <property type="match status" value="1"/>
</dbReference>
<evidence type="ECO:0000256" key="6">
    <source>
        <dbReference type="ARBA" id="ARBA00022840"/>
    </source>
</evidence>
<dbReference type="InterPro" id="IPR057135">
    <property type="entry name" value="At4g27190-like_LRR"/>
</dbReference>
<dbReference type="SUPFAM" id="SSF52058">
    <property type="entry name" value="L domain-like"/>
    <property type="match status" value="1"/>
</dbReference>
<evidence type="ECO:0000256" key="1">
    <source>
        <dbReference type="ARBA" id="ARBA00008894"/>
    </source>
</evidence>
<dbReference type="PRINTS" id="PR00364">
    <property type="entry name" value="DISEASERSIST"/>
</dbReference>
<dbReference type="Pfam" id="PF00931">
    <property type="entry name" value="NB-ARC"/>
    <property type="match status" value="1"/>
</dbReference>
<evidence type="ECO:0000313" key="10">
    <source>
        <dbReference type="Proteomes" id="UP000236630"/>
    </source>
</evidence>
<reference evidence="9 10" key="1">
    <citation type="journal article" date="2017" name="Front. Genet.">
        <title>Draft sequencing of the heterozygous diploid genome of Satsuma (Citrus unshiu Marc.) using a hybrid assembly approach.</title>
        <authorList>
            <person name="Shimizu T."/>
            <person name="Tanizawa Y."/>
            <person name="Mochizuki T."/>
            <person name="Nagasaki H."/>
            <person name="Yoshioka T."/>
            <person name="Toyoda A."/>
            <person name="Fujiyama A."/>
            <person name="Kaminuma E."/>
            <person name="Nakamura Y."/>
        </authorList>
    </citation>
    <scope>NUCLEOTIDE SEQUENCE [LARGE SCALE GENOMIC DNA]</scope>
    <source>
        <strain evidence="10">cv. Miyagawa wase</strain>
    </source>
</reference>
<dbReference type="AlphaFoldDB" id="A0A2H5Q2Q0"/>
<sequence>MEIVSSVTGSVTGKIIDKPFNEAGRHFGYLYHYNDYIEALRKQAGKLADVRDRVQGKIDSAKRNCEIIENDVQKWITDVENISEEVEIFLEDEVNANKRCLGGWCINVRSCYRLGKEAHKKALAISHLREEGKFEDVSHRAAPMGIITSSSKGIFESRKSIVKQLLEALNNENVSVIGLCGMGGVGKTTLAKEIGKQVQESKRYDTVVMAVVSHNLSIVKIQGEIAAVLGLTICGIEESARAGYLWERIKMEKRILVILDDVWERIDLQKVGIPFGEDHEGCNILLTSRSQGVCNQMDAQKIFIVRTLLEEESWILFREAAGTVVEKSDLNSIARKVAAKCSGLPIAILTVGRALKNRNNKYVWIDAAQQLKKSTPTNIEGMHKDVISSLELSYNYLESEEAKKLFLFCCLFPEDYNIKIEVLVRYGMGLRWFKDVDTLEEARVRTHAIVSTLISSFLLIAEDEGYVTMHDVVRDVALVISSKHNNAFMVKARNGLLEWPIRDTFEDLTGISLMSNYIHEVPAMLECPKLQVLLLQENSPLVIPDKFFQGMKDLKVLDLSYILPLSLPPSLSFLVDLRTLRLEDCYLGDLSVIGELSNLEILSLCRSSIKEIPETFCRLSHLWLLDLDHCRQLALIPHGVISQLDKLEEFYMWNTFKNWDCETNAKVVELQALTRLTNLMFHFPQNSILPSHMPFQHLPNFTIAVRVSWEASDFILSTSSVNKYSTRMILSHDMRFSPLLGWVKDLLKRSEFLFLHEFIGVQDIDGDLISGGFTELKCLTLQSCDNVKYLLNTLERAAPHETFHNLEELTIYSNHSFVEICHGQVLPAGSFNKLKRLDVKWCQNILNIAPIHLLRRLKNLEYCSVFFCASLLHVFDLQGLDIVNQETKFLASLKEIELIALPEMTHIWKGDSRLISLCSLKKLCLWACDNLTKLFSHNSLLQSLASLEDVTIISCINLEEIFGKMEMMRKNSQPTTSQGLQNLATINIQSCSKLVNLFTASIAESLVLLKTLRVISCAAVQEIVTDRERSKGASAERIEFPSLFEMELRNLDSLTCFCSGQFLIEFPALEMLTIAECPKIKTFGYGDQVTAKLNRVELQEGNRWTGNLNDTVKQLFHEQERIQKQEGMRTGRLTESSAAEIENSLMRLLQH</sequence>
<dbReference type="Pfam" id="PF13855">
    <property type="entry name" value="LRR_8"/>
    <property type="match status" value="1"/>
</dbReference>
<keyword evidence="4" id="KW-0547">Nucleotide-binding</keyword>
<keyword evidence="10" id="KW-1185">Reference proteome</keyword>
<dbReference type="GO" id="GO:0005524">
    <property type="term" value="F:ATP binding"/>
    <property type="evidence" value="ECO:0007669"/>
    <property type="project" value="UniProtKB-KW"/>
</dbReference>
<dbReference type="STRING" id="55188.A0A2H5Q2Q0"/>
<proteinExistence type="inferred from homology"/>
<dbReference type="GO" id="GO:0043531">
    <property type="term" value="F:ADP binding"/>
    <property type="evidence" value="ECO:0007669"/>
    <property type="project" value="InterPro"/>
</dbReference>
<feature type="domain" description="Disease resistance protein At4g27190-like leucine-rich repeats" evidence="8">
    <location>
        <begin position="965"/>
        <end position="1082"/>
    </location>
</feature>
<dbReference type="Gene3D" id="1.10.10.10">
    <property type="entry name" value="Winged helix-like DNA-binding domain superfamily/Winged helix DNA-binding domain"/>
    <property type="match status" value="1"/>
</dbReference>
<dbReference type="InterPro" id="IPR002182">
    <property type="entry name" value="NB-ARC"/>
</dbReference>
<dbReference type="InterPro" id="IPR050905">
    <property type="entry name" value="Plant_NBS-LRR"/>
</dbReference>
<accession>A0A2H5Q2Q0</accession>
<organism evidence="9 10">
    <name type="scientific">Citrus unshiu</name>
    <name type="common">Satsuma mandarin</name>
    <name type="synonym">Citrus nobilis var. unshiu</name>
    <dbReference type="NCBI Taxonomy" id="55188"/>
    <lineage>
        <taxon>Eukaryota</taxon>
        <taxon>Viridiplantae</taxon>
        <taxon>Streptophyta</taxon>
        <taxon>Embryophyta</taxon>
        <taxon>Tracheophyta</taxon>
        <taxon>Spermatophyta</taxon>
        <taxon>Magnoliopsida</taxon>
        <taxon>eudicotyledons</taxon>
        <taxon>Gunneridae</taxon>
        <taxon>Pentapetalae</taxon>
        <taxon>rosids</taxon>
        <taxon>malvids</taxon>
        <taxon>Sapindales</taxon>
        <taxon>Rutaceae</taxon>
        <taxon>Aurantioideae</taxon>
        <taxon>Citrus</taxon>
    </lineage>
</organism>
<keyword evidence="6" id="KW-0067">ATP-binding</keyword>
<dbReference type="Gene3D" id="1.10.8.430">
    <property type="entry name" value="Helical domain of apoptotic protease-activating factors"/>
    <property type="match status" value="1"/>
</dbReference>
<evidence type="ECO:0000256" key="4">
    <source>
        <dbReference type="ARBA" id="ARBA00022741"/>
    </source>
</evidence>
<dbReference type="InterPro" id="IPR001611">
    <property type="entry name" value="Leu-rich_rpt"/>
</dbReference>
<keyword evidence="5" id="KW-0611">Plant defense</keyword>
<protein>
    <submittedName>
        <fullName evidence="9">Uncharacterized protein</fullName>
    </submittedName>
</protein>
<keyword evidence="2" id="KW-0433">Leucine-rich repeat</keyword>